<protein>
    <submittedName>
        <fullName evidence="2">Uncharacterized protein</fullName>
    </submittedName>
</protein>
<reference evidence="2 3" key="1">
    <citation type="submission" date="2024-01" db="EMBL/GenBank/DDBJ databases">
        <title>The complete chloroplast genome sequence of Lithospermum erythrorhizon: insights into the phylogenetic relationship among Boraginaceae species and the maternal lineages of purple gromwells.</title>
        <authorList>
            <person name="Okada T."/>
            <person name="Watanabe K."/>
        </authorList>
    </citation>
    <scope>NUCLEOTIDE SEQUENCE [LARGE SCALE GENOMIC DNA]</scope>
</reference>
<gene>
    <name evidence="2" type="ORF">LIER_40315</name>
</gene>
<organism evidence="2 3">
    <name type="scientific">Lithospermum erythrorhizon</name>
    <name type="common">Purple gromwell</name>
    <name type="synonym">Lithospermum officinale var. erythrorhizon</name>
    <dbReference type="NCBI Taxonomy" id="34254"/>
    <lineage>
        <taxon>Eukaryota</taxon>
        <taxon>Viridiplantae</taxon>
        <taxon>Streptophyta</taxon>
        <taxon>Embryophyta</taxon>
        <taxon>Tracheophyta</taxon>
        <taxon>Spermatophyta</taxon>
        <taxon>Magnoliopsida</taxon>
        <taxon>eudicotyledons</taxon>
        <taxon>Gunneridae</taxon>
        <taxon>Pentapetalae</taxon>
        <taxon>asterids</taxon>
        <taxon>lamiids</taxon>
        <taxon>Boraginales</taxon>
        <taxon>Boraginaceae</taxon>
        <taxon>Boraginoideae</taxon>
        <taxon>Lithospermeae</taxon>
        <taxon>Lithospermum</taxon>
    </lineage>
</organism>
<dbReference type="EMBL" id="BAABME010023016">
    <property type="protein sequence ID" value="GAA0167121.1"/>
    <property type="molecule type" value="Genomic_DNA"/>
</dbReference>
<proteinExistence type="predicted"/>
<evidence type="ECO:0000313" key="2">
    <source>
        <dbReference type="EMBL" id="GAA0167121.1"/>
    </source>
</evidence>
<comment type="caution">
    <text evidence="2">The sequence shown here is derived from an EMBL/GenBank/DDBJ whole genome shotgun (WGS) entry which is preliminary data.</text>
</comment>
<dbReference type="Proteomes" id="UP001454036">
    <property type="component" value="Unassembled WGS sequence"/>
</dbReference>
<evidence type="ECO:0000313" key="3">
    <source>
        <dbReference type="Proteomes" id="UP001454036"/>
    </source>
</evidence>
<accession>A0AAV3QVT2</accession>
<sequence>MTGVDEVTRNAKFNRAWEKYVLLFKGRYGQDMDPLKFAPDLHIWDALEEVEAGRKKGRRLGFSIRGQSAVFNPFPQSSFSSNDSTTLDVVTQAVLAKEREDRQVEREALEAKISALEKAQIDTTNEFWQIFASLRDELTQSRIVVQNPHPHPSDVFWINVCILNLVDLEFG</sequence>
<evidence type="ECO:0000256" key="1">
    <source>
        <dbReference type="SAM" id="Coils"/>
    </source>
</evidence>
<dbReference type="AlphaFoldDB" id="A0AAV3QVT2"/>
<keyword evidence="1" id="KW-0175">Coiled coil</keyword>
<feature type="coiled-coil region" evidence="1">
    <location>
        <begin position="99"/>
        <end position="126"/>
    </location>
</feature>
<keyword evidence="3" id="KW-1185">Reference proteome</keyword>
<name>A0AAV3QVT2_LITER</name>